<dbReference type="Pfam" id="PF13475">
    <property type="entry name" value="DUF4116"/>
    <property type="match status" value="2"/>
</dbReference>
<dbReference type="EMBL" id="CAJNNW010000154">
    <property type="protein sequence ID" value="CAE8624193.1"/>
    <property type="molecule type" value="Genomic_DNA"/>
</dbReference>
<dbReference type="SUPFAM" id="SSF54236">
    <property type="entry name" value="Ubiquitin-like"/>
    <property type="match status" value="1"/>
</dbReference>
<keyword evidence="1" id="KW-0472">Membrane</keyword>
<gene>
    <name evidence="3" type="ORF">PGLA2088_LOCUS293</name>
</gene>
<dbReference type="AlphaFoldDB" id="A0A813GAU5"/>
<evidence type="ECO:0000256" key="1">
    <source>
        <dbReference type="SAM" id="Phobius"/>
    </source>
</evidence>
<evidence type="ECO:0000313" key="3">
    <source>
        <dbReference type="EMBL" id="CAE8624193.1"/>
    </source>
</evidence>
<reference evidence="3" key="1">
    <citation type="submission" date="2021-02" db="EMBL/GenBank/DDBJ databases">
        <authorList>
            <person name="Dougan E. K."/>
            <person name="Rhodes N."/>
            <person name="Thang M."/>
            <person name="Chan C."/>
        </authorList>
    </citation>
    <scope>NUCLEOTIDE SEQUENCE</scope>
</reference>
<dbReference type="Proteomes" id="UP000626109">
    <property type="component" value="Unassembled WGS sequence"/>
</dbReference>
<dbReference type="PROSITE" id="PS50053">
    <property type="entry name" value="UBIQUITIN_2"/>
    <property type="match status" value="1"/>
</dbReference>
<protein>
    <recommendedName>
        <fullName evidence="2">Ubiquitin-like domain-containing protein</fullName>
    </recommendedName>
</protein>
<dbReference type="Gene3D" id="3.10.20.90">
    <property type="entry name" value="Phosphatidylinositol 3-kinase Catalytic Subunit, Chain A, domain 1"/>
    <property type="match status" value="1"/>
</dbReference>
<evidence type="ECO:0000313" key="4">
    <source>
        <dbReference type="Proteomes" id="UP000626109"/>
    </source>
</evidence>
<feature type="transmembrane region" description="Helical" evidence="1">
    <location>
        <begin position="265"/>
        <end position="290"/>
    </location>
</feature>
<dbReference type="CDD" id="cd17039">
    <property type="entry name" value="Ubl_ubiquitin_like"/>
    <property type="match status" value="1"/>
</dbReference>
<accession>A0A813GAU5</accession>
<feature type="domain" description="Ubiquitin-like" evidence="2">
    <location>
        <begin position="7"/>
        <end position="82"/>
    </location>
</feature>
<proteinExistence type="predicted"/>
<name>A0A813GAU5_POLGL</name>
<dbReference type="InterPro" id="IPR025197">
    <property type="entry name" value="DUF4116"/>
</dbReference>
<keyword evidence="1" id="KW-1133">Transmembrane helix</keyword>
<comment type="caution">
    <text evidence="3">The sequence shown here is derived from an EMBL/GenBank/DDBJ whole genome shotgun (WGS) entry which is preliminary data.</text>
</comment>
<dbReference type="InterPro" id="IPR029071">
    <property type="entry name" value="Ubiquitin-like_domsf"/>
</dbReference>
<sequence>MASQRSLQISVLGIGGPIGDVVIQSTGIVSDLKEAAHDKYGIPAPEQRCVLDVRELRDTERLAACFSDFSTELVVNLIRRSGEELKWLQHITKVPAALASAPDWCKANREIVRAALSSDPWALQYAHPDLRGSRRLVLDAVRSNGLVLRYASPKLCADMKIVRAAVTSNPQALQYAAPALRANKAVVMEAVRSAGLFDSTDLLQYASPALRRDPEVIQTENVVFLRRWSSWNQILVTGLLLIWICCVLLGWLWPTGRFLARMDSVSNACQALLVLVLFISGSGWCVAYLISSPHPG</sequence>
<feature type="transmembrane region" description="Helical" evidence="1">
    <location>
        <begin position="234"/>
        <end position="253"/>
    </location>
</feature>
<evidence type="ECO:0000259" key="2">
    <source>
        <dbReference type="PROSITE" id="PS50053"/>
    </source>
</evidence>
<dbReference type="InterPro" id="IPR000626">
    <property type="entry name" value="Ubiquitin-like_dom"/>
</dbReference>
<organism evidence="3 4">
    <name type="scientific">Polarella glacialis</name>
    <name type="common">Dinoflagellate</name>
    <dbReference type="NCBI Taxonomy" id="89957"/>
    <lineage>
        <taxon>Eukaryota</taxon>
        <taxon>Sar</taxon>
        <taxon>Alveolata</taxon>
        <taxon>Dinophyceae</taxon>
        <taxon>Suessiales</taxon>
        <taxon>Suessiaceae</taxon>
        <taxon>Polarella</taxon>
    </lineage>
</organism>
<keyword evidence="1" id="KW-0812">Transmembrane</keyword>